<evidence type="ECO:0000313" key="2">
    <source>
        <dbReference type="EMBL" id="GBP89034.1"/>
    </source>
</evidence>
<feature type="compositionally biased region" description="Polar residues" evidence="1">
    <location>
        <begin position="34"/>
        <end position="45"/>
    </location>
</feature>
<organism evidence="2 3">
    <name type="scientific">Eumeta variegata</name>
    <name type="common">Bagworm moth</name>
    <name type="synonym">Eumeta japonica</name>
    <dbReference type="NCBI Taxonomy" id="151549"/>
    <lineage>
        <taxon>Eukaryota</taxon>
        <taxon>Metazoa</taxon>
        <taxon>Ecdysozoa</taxon>
        <taxon>Arthropoda</taxon>
        <taxon>Hexapoda</taxon>
        <taxon>Insecta</taxon>
        <taxon>Pterygota</taxon>
        <taxon>Neoptera</taxon>
        <taxon>Endopterygota</taxon>
        <taxon>Lepidoptera</taxon>
        <taxon>Glossata</taxon>
        <taxon>Ditrysia</taxon>
        <taxon>Tineoidea</taxon>
        <taxon>Psychidae</taxon>
        <taxon>Oiketicinae</taxon>
        <taxon>Eumeta</taxon>
    </lineage>
</organism>
<reference evidence="2 3" key="1">
    <citation type="journal article" date="2019" name="Commun. Biol.">
        <title>The bagworm genome reveals a unique fibroin gene that provides high tensile strength.</title>
        <authorList>
            <person name="Kono N."/>
            <person name="Nakamura H."/>
            <person name="Ohtoshi R."/>
            <person name="Tomita M."/>
            <person name="Numata K."/>
            <person name="Arakawa K."/>
        </authorList>
    </citation>
    <scope>NUCLEOTIDE SEQUENCE [LARGE SCALE GENOMIC DNA]</scope>
</reference>
<evidence type="ECO:0000256" key="1">
    <source>
        <dbReference type="SAM" id="MobiDB-lite"/>
    </source>
</evidence>
<gene>
    <name evidence="2" type="ORF">EVAR_61698_1</name>
</gene>
<comment type="caution">
    <text evidence="2">The sequence shown here is derived from an EMBL/GenBank/DDBJ whole genome shotgun (WGS) entry which is preliminary data.</text>
</comment>
<feature type="region of interest" description="Disordered" evidence="1">
    <location>
        <begin position="1"/>
        <end position="56"/>
    </location>
</feature>
<sequence length="194" mass="21919">MDIDKHMCPGTTVHYPSDESESDFHPMTPKAKTTRPTLSPATRSTPPLRPPMQYGGKETRANRYQFQKAKAKTTCQMMTFSPRFHHGSKWNYPTNEAHQDSVTTVNPMVTVLRTVLEKHAVKCLAINGTAVCTRNKEITDGPPACVLLYHIWPHGQLPDARAPQNHRDPTAVRRRYLRTAALRAASRFTPRLTC</sequence>
<evidence type="ECO:0000313" key="3">
    <source>
        <dbReference type="Proteomes" id="UP000299102"/>
    </source>
</evidence>
<keyword evidence="3" id="KW-1185">Reference proteome</keyword>
<name>A0A4C1ZPN1_EUMVA</name>
<accession>A0A4C1ZPN1</accession>
<dbReference type="Proteomes" id="UP000299102">
    <property type="component" value="Unassembled WGS sequence"/>
</dbReference>
<proteinExistence type="predicted"/>
<dbReference type="AlphaFoldDB" id="A0A4C1ZPN1"/>
<protein>
    <submittedName>
        <fullName evidence="2">Uncharacterized protein</fullName>
    </submittedName>
</protein>
<dbReference type="EMBL" id="BGZK01001972">
    <property type="protein sequence ID" value="GBP89034.1"/>
    <property type="molecule type" value="Genomic_DNA"/>
</dbReference>